<evidence type="ECO:0000259" key="1">
    <source>
        <dbReference type="Pfam" id="PF13490"/>
    </source>
</evidence>
<keyword evidence="3" id="KW-1185">Reference proteome</keyword>
<dbReference type="EMBL" id="CP073754">
    <property type="protein sequence ID" value="QWF70508.1"/>
    <property type="molecule type" value="Genomic_DNA"/>
</dbReference>
<evidence type="ECO:0000313" key="3">
    <source>
        <dbReference type="Proteomes" id="UP000676649"/>
    </source>
</evidence>
<dbReference type="RefSeq" id="WP_215581752.1">
    <property type="nucleotide sequence ID" value="NZ_CP073754.1"/>
</dbReference>
<organism evidence="2 3">
    <name type="scientific">Methylomonas paludis</name>
    <dbReference type="NCBI Taxonomy" id="1173101"/>
    <lineage>
        <taxon>Bacteria</taxon>
        <taxon>Pseudomonadati</taxon>
        <taxon>Pseudomonadota</taxon>
        <taxon>Gammaproteobacteria</taxon>
        <taxon>Methylococcales</taxon>
        <taxon>Methylococcaceae</taxon>
        <taxon>Methylomonas</taxon>
    </lineage>
</organism>
<name>A0A975MMC4_9GAMM</name>
<dbReference type="AlphaFoldDB" id="A0A975MMC4"/>
<dbReference type="Pfam" id="PF13490">
    <property type="entry name" value="zf-HC2"/>
    <property type="match status" value="1"/>
</dbReference>
<accession>A0A975MMC4</accession>
<proteinExistence type="predicted"/>
<reference evidence="2" key="1">
    <citation type="submission" date="2021-04" db="EMBL/GenBank/DDBJ databases">
        <title>Draft genome sequence data of methanotrophic Methylovulum sp. strain S1L and Methylomonas sp. strain S2AM isolated from boreal lake water columns.</title>
        <authorList>
            <person name="Rissanen A.J."/>
            <person name="Mangayil R."/>
            <person name="Svenning M.M."/>
            <person name="Khanongnuch R."/>
        </authorList>
    </citation>
    <scope>NUCLEOTIDE SEQUENCE</scope>
    <source>
        <strain evidence="2">S2AM</strain>
    </source>
</reference>
<feature type="domain" description="Putative zinc-finger" evidence="1">
    <location>
        <begin position="3"/>
        <end position="37"/>
    </location>
</feature>
<dbReference type="Gene3D" id="1.10.10.1320">
    <property type="entry name" value="Anti-sigma factor, zinc-finger domain"/>
    <property type="match status" value="1"/>
</dbReference>
<evidence type="ECO:0000313" key="2">
    <source>
        <dbReference type="EMBL" id="QWF70508.1"/>
    </source>
</evidence>
<dbReference type="InterPro" id="IPR027383">
    <property type="entry name" value="Znf_put"/>
</dbReference>
<protein>
    <submittedName>
        <fullName evidence="2">Anti-sigma factor</fullName>
    </submittedName>
</protein>
<dbReference type="KEGG" id="mpad:KEF85_14420"/>
<gene>
    <name evidence="2" type="ORF">KEF85_14420</name>
</gene>
<dbReference type="InterPro" id="IPR041916">
    <property type="entry name" value="Anti_sigma_zinc_sf"/>
</dbReference>
<sequence>MNCKIVASLISAYLDNELDLQRILDVEAHLEICKHCQNEVLQLTNLSNSIRQSMNYHRVPDSLSLALQKIDGNTEKPKSRFINLWPSQSLLKPLAAFSIVLLSVSLGYQLQPASRFDLLVDEIVSDHIRSLMAAHLTDVASSDQHTVKPWFNGKLDFSPLVIDLSEQGYPLVGGRLDYLAARPVTALVYRRRQHLINVFIWPENQNGLQQEYATTRNGFNVLAFNFQNMNYWLVSDLNKNELMELRNKLSFTK</sequence>
<dbReference type="Proteomes" id="UP000676649">
    <property type="component" value="Chromosome"/>
</dbReference>